<dbReference type="STRING" id="694429.Pyrfu_1010"/>
<gene>
    <name evidence="1" type="ordered locus">Pyrfu_1010</name>
</gene>
<dbReference type="Proteomes" id="UP000001037">
    <property type="component" value="Chromosome"/>
</dbReference>
<name>G0EEQ6_PYRF1</name>
<dbReference type="AlphaFoldDB" id="G0EEQ6"/>
<evidence type="ECO:0000313" key="2">
    <source>
        <dbReference type="Proteomes" id="UP000001037"/>
    </source>
</evidence>
<dbReference type="HOGENOM" id="CLU_2392843_0_0_2"/>
<proteinExistence type="predicted"/>
<dbReference type="KEGG" id="pfm:Pyrfu_1010"/>
<dbReference type="GeneID" id="11139486"/>
<organism evidence="1 2">
    <name type="scientific">Pyrolobus fumarii (strain DSM 11204 / 1A)</name>
    <dbReference type="NCBI Taxonomy" id="694429"/>
    <lineage>
        <taxon>Archaea</taxon>
        <taxon>Thermoproteota</taxon>
        <taxon>Thermoprotei</taxon>
        <taxon>Desulfurococcales</taxon>
        <taxon>Pyrodictiaceae</taxon>
        <taxon>Pyrolobus</taxon>
    </lineage>
</organism>
<dbReference type="RefSeq" id="WP_014026555.1">
    <property type="nucleotide sequence ID" value="NC_015931.1"/>
</dbReference>
<evidence type="ECO:0000313" key="1">
    <source>
        <dbReference type="EMBL" id="AEM38878.1"/>
    </source>
</evidence>
<dbReference type="EMBL" id="CP002838">
    <property type="protein sequence ID" value="AEM38878.1"/>
    <property type="molecule type" value="Genomic_DNA"/>
</dbReference>
<reference evidence="1 2" key="1">
    <citation type="journal article" date="2011" name="Stand. Genomic Sci.">
        <title>Complete genome sequence of the hyperthermophilic chemolithoautotroph Pyrolobus fumarii type strain (1A).</title>
        <authorList>
            <person name="Anderson I."/>
            <person name="Goker M."/>
            <person name="Nolan M."/>
            <person name="Lucas S."/>
            <person name="Hammon N."/>
            <person name="Deshpande S."/>
            <person name="Cheng J.F."/>
            <person name="Tapia R."/>
            <person name="Han C."/>
            <person name="Goodwin L."/>
            <person name="Pitluck S."/>
            <person name="Huntemann M."/>
            <person name="Liolios K."/>
            <person name="Ivanova N."/>
            <person name="Pagani I."/>
            <person name="Mavromatis K."/>
            <person name="Ovchinikova G."/>
            <person name="Pati A."/>
            <person name="Chen A."/>
            <person name="Palaniappan K."/>
            <person name="Land M."/>
            <person name="Hauser L."/>
            <person name="Brambilla E.M."/>
            <person name="Huber H."/>
            <person name="Yasawong M."/>
            <person name="Rohde M."/>
            <person name="Spring S."/>
            <person name="Abt B."/>
            <person name="Sikorski J."/>
            <person name="Wirth R."/>
            <person name="Detter J.C."/>
            <person name="Woyke T."/>
            <person name="Bristow J."/>
            <person name="Eisen J.A."/>
            <person name="Markowitz V."/>
            <person name="Hugenholtz P."/>
            <person name="Kyrpides N.C."/>
            <person name="Klenk H.P."/>
            <person name="Lapidus A."/>
        </authorList>
    </citation>
    <scope>NUCLEOTIDE SEQUENCE [LARGE SCALE GENOMIC DNA]</scope>
    <source>
        <strain evidence="2">DSM 11204 / 1A</strain>
    </source>
</reference>
<protein>
    <submittedName>
        <fullName evidence="1">Uncharacterized protein</fullName>
    </submittedName>
</protein>
<dbReference type="InParanoid" id="G0EEQ6"/>
<keyword evidence="2" id="KW-1185">Reference proteome</keyword>
<dbReference type="OrthoDB" id="15133at2157"/>
<dbReference type="eggNOG" id="arCOG12315">
    <property type="taxonomic scope" value="Archaea"/>
</dbReference>
<sequence>MPVDITFELSYLLSDKLGVDVNVENVDFTPGDGTLCVDAVVEGSKRRGCVQVKPCKNITEEHKWVRCVSKNIANNDKLLEELARALRGGDGGRESSEST</sequence>
<accession>G0EEQ6</accession>